<sequence length="138" mass="16152">MKKIITALTLLTLAGCISSNYQGNSISTPASKNVINLQAEDDTEYELIIDDPGFETWFITNGKPVGFYSQQYYESKNQRYVIAWNENVTRYAGRRNSPFTSFINYDPTVDYGIALNHKLFYYFKYIENLYRNRFRFSV</sequence>
<organism evidence="1 2">
    <name type="scientific">Splendidivirga corallicola</name>
    <dbReference type="NCBI Taxonomy" id="3051826"/>
    <lineage>
        <taxon>Bacteria</taxon>
        <taxon>Pseudomonadati</taxon>
        <taxon>Bacteroidota</taxon>
        <taxon>Cytophagia</taxon>
        <taxon>Cytophagales</taxon>
        <taxon>Splendidivirgaceae</taxon>
        <taxon>Splendidivirga</taxon>
    </lineage>
</organism>
<dbReference type="Pfam" id="PF19643">
    <property type="entry name" value="DUF6146"/>
    <property type="match status" value="1"/>
</dbReference>
<evidence type="ECO:0000313" key="2">
    <source>
        <dbReference type="Proteomes" id="UP001172082"/>
    </source>
</evidence>
<name>A0ABT8KM70_9BACT</name>
<dbReference type="Proteomes" id="UP001172082">
    <property type="component" value="Unassembled WGS sequence"/>
</dbReference>
<proteinExistence type="predicted"/>
<dbReference type="RefSeq" id="WP_346751843.1">
    <property type="nucleotide sequence ID" value="NZ_JAUJEA010000003.1"/>
</dbReference>
<dbReference type="InterPro" id="IPR046144">
    <property type="entry name" value="DUF6146"/>
</dbReference>
<keyword evidence="2" id="KW-1185">Reference proteome</keyword>
<dbReference type="PROSITE" id="PS51257">
    <property type="entry name" value="PROKAR_LIPOPROTEIN"/>
    <property type="match status" value="1"/>
</dbReference>
<evidence type="ECO:0000313" key="1">
    <source>
        <dbReference type="EMBL" id="MDN5201815.1"/>
    </source>
</evidence>
<dbReference type="EMBL" id="JAUJEA010000003">
    <property type="protein sequence ID" value="MDN5201815.1"/>
    <property type="molecule type" value="Genomic_DNA"/>
</dbReference>
<gene>
    <name evidence="1" type="ORF">QQ008_10590</name>
</gene>
<comment type="caution">
    <text evidence="1">The sequence shown here is derived from an EMBL/GenBank/DDBJ whole genome shotgun (WGS) entry which is preliminary data.</text>
</comment>
<accession>A0ABT8KM70</accession>
<reference evidence="1" key="1">
    <citation type="submission" date="2023-06" db="EMBL/GenBank/DDBJ databases">
        <title>Genomic of Parafulvivirga corallium.</title>
        <authorList>
            <person name="Wang G."/>
        </authorList>
    </citation>
    <scope>NUCLEOTIDE SEQUENCE</scope>
    <source>
        <strain evidence="1">BMA10</strain>
    </source>
</reference>
<protein>
    <submittedName>
        <fullName evidence="1">DUF6146 family protein</fullName>
    </submittedName>
</protein>